<evidence type="ECO:0000313" key="1">
    <source>
        <dbReference type="EMBL" id="ACN25344.1"/>
    </source>
</evidence>
<dbReference type="HOGENOM" id="CLU_2779540_0_0_1"/>
<dbReference type="AlphaFoldDB" id="C0HE91"/>
<name>C0HE91_MAIZE</name>
<proteinExistence type="evidence at transcript level"/>
<dbReference type="EMBL" id="BT060647">
    <property type="protein sequence ID" value="ACN25344.1"/>
    <property type="molecule type" value="mRNA"/>
</dbReference>
<reference evidence="1" key="1">
    <citation type="journal article" date="2009" name="PLoS Genet.">
        <title>Sequencing, mapping, and analysis of 27,455 maize full-length cDNAs.</title>
        <authorList>
            <person name="Soderlund C."/>
            <person name="Descour A."/>
            <person name="Kudrna D."/>
            <person name="Bomhoff M."/>
            <person name="Boyd L."/>
            <person name="Currie J."/>
            <person name="Angelova A."/>
            <person name="Collura K."/>
            <person name="Wissotski M."/>
            <person name="Ashley E."/>
            <person name="Morrow D."/>
            <person name="Fernandes J."/>
            <person name="Walbot V."/>
            <person name="Yu Y."/>
        </authorList>
    </citation>
    <scope>NUCLEOTIDE SEQUENCE</scope>
    <source>
        <strain evidence="1">B73</strain>
    </source>
</reference>
<protein>
    <submittedName>
        <fullName evidence="1">Uncharacterized protein</fullName>
    </submittedName>
</protein>
<organism evidence="1">
    <name type="scientific">Zea mays</name>
    <name type="common">Maize</name>
    <dbReference type="NCBI Taxonomy" id="4577"/>
    <lineage>
        <taxon>Eukaryota</taxon>
        <taxon>Viridiplantae</taxon>
        <taxon>Streptophyta</taxon>
        <taxon>Embryophyta</taxon>
        <taxon>Tracheophyta</taxon>
        <taxon>Spermatophyta</taxon>
        <taxon>Magnoliopsida</taxon>
        <taxon>Liliopsida</taxon>
        <taxon>Poales</taxon>
        <taxon>Poaceae</taxon>
        <taxon>PACMAD clade</taxon>
        <taxon>Panicoideae</taxon>
        <taxon>Andropogonodae</taxon>
        <taxon>Andropogoneae</taxon>
        <taxon>Tripsacinae</taxon>
        <taxon>Zea</taxon>
    </lineage>
</organism>
<accession>C0HE91</accession>
<sequence>MYGRRASQLLKEIDSSEAGQLVPFNVIPASVLTCGYEFGIIGNAACISFMSITSRNFVLSDVFCVRWVN</sequence>